<dbReference type="Gene3D" id="1.10.4030.10">
    <property type="entry name" value="Porin chaperone SurA, peptide-binding domain"/>
    <property type="match status" value="1"/>
</dbReference>
<organism evidence="3 4">
    <name type="scientific">Litorilinea aerophila</name>
    <dbReference type="NCBI Taxonomy" id="1204385"/>
    <lineage>
        <taxon>Bacteria</taxon>
        <taxon>Bacillati</taxon>
        <taxon>Chloroflexota</taxon>
        <taxon>Caldilineae</taxon>
        <taxon>Caldilineales</taxon>
        <taxon>Caldilineaceae</taxon>
        <taxon>Litorilinea</taxon>
    </lineage>
</organism>
<sequence length="385" mass="40901">MEASAAPSPDAPVVDDALGEDVVAVVNGQVLRRDQLQVMVQVDGVMAALLGTPAETVQSRWLDRLIHGELVAQAAAAVGFRLPADDAEARLTSLLAQRGLEHQALSDALADVGVTWDAFLAYFQRLLLTDAFAREQAAALGIPVGDYLANLRQQARVSYGPIATALLNGQMDLAPTSAPGDEMDPAEATADDVPVDQATAATPATPEAATDVNTLADAPSPSSDAPAESAGEALVKEPRGTAVGQYAPSFSLPLLGAEADTLLSLDDNFSGQPLLLSFWTTWCPYCRRQTPVLVEAYGRYAAAGIQFVGINVGEDPALVARYVEEANMPYPVLLDRQQQVAHAYGVRGFPTTYFLDTQGRIVARHIGVLSPELLERYLQPLLPTE</sequence>
<dbReference type="InterPro" id="IPR000866">
    <property type="entry name" value="AhpC/TSA"/>
</dbReference>
<dbReference type="AlphaFoldDB" id="A0A540VE48"/>
<evidence type="ECO:0000259" key="2">
    <source>
        <dbReference type="PROSITE" id="PS51352"/>
    </source>
</evidence>
<keyword evidence="4" id="KW-1185">Reference proteome</keyword>
<dbReference type="PANTHER" id="PTHR42852">
    <property type="entry name" value="THIOL:DISULFIDE INTERCHANGE PROTEIN DSBE"/>
    <property type="match status" value="1"/>
</dbReference>
<protein>
    <submittedName>
        <fullName evidence="3">Redoxin domain-containing protein</fullName>
    </submittedName>
</protein>
<dbReference type="InterPro" id="IPR036249">
    <property type="entry name" value="Thioredoxin-like_sf"/>
</dbReference>
<feature type="domain" description="Thioredoxin" evidence="2">
    <location>
        <begin position="241"/>
        <end position="383"/>
    </location>
</feature>
<dbReference type="SUPFAM" id="SSF52833">
    <property type="entry name" value="Thioredoxin-like"/>
    <property type="match status" value="1"/>
</dbReference>
<dbReference type="GO" id="GO:0016491">
    <property type="term" value="F:oxidoreductase activity"/>
    <property type="evidence" value="ECO:0007669"/>
    <property type="project" value="InterPro"/>
</dbReference>
<dbReference type="GO" id="GO:0016209">
    <property type="term" value="F:antioxidant activity"/>
    <property type="evidence" value="ECO:0007669"/>
    <property type="project" value="InterPro"/>
</dbReference>
<comment type="caution">
    <text evidence="3">The sequence shown here is derived from an EMBL/GenBank/DDBJ whole genome shotgun (WGS) entry which is preliminary data.</text>
</comment>
<evidence type="ECO:0000313" key="4">
    <source>
        <dbReference type="Proteomes" id="UP000317371"/>
    </source>
</evidence>
<dbReference type="Pfam" id="PF00578">
    <property type="entry name" value="AhpC-TSA"/>
    <property type="match status" value="1"/>
</dbReference>
<reference evidence="3 4" key="1">
    <citation type="submission" date="2019-06" db="EMBL/GenBank/DDBJ databases">
        <title>Genome sequence of Litorilinea aerophila BAA-2444.</title>
        <authorList>
            <person name="Maclea K.S."/>
            <person name="Maurais E.G."/>
            <person name="Iannazzi L.C."/>
        </authorList>
    </citation>
    <scope>NUCLEOTIDE SEQUENCE [LARGE SCALE GENOMIC DNA]</scope>
    <source>
        <strain evidence="3 4">ATCC BAA-2444</strain>
    </source>
</reference>
<dbReference type="PANTHER" id="PTHR42852:SF13">
    <property type="entry name" value="PROTEIN DIPZ"/>
    <property type="match status" value="1"/>
</dbReference>
<dbReference type="EMBL" id="VIGC01000017">
    <property type="protein sequence ID" value="TQE95038.1"/>
    <property type="molecule type" value="Genomic_DNA"/>
</dbReference>
<dbReference type="InParanoid" id="A0A540VE48"/>
<name>A0A540VE48_9CHLR</name>
<dbReference type="SUPFAM" id="SSF109998">
    <property type="entry name" value="Triger factor/SurA peptide-binding domain-like"/>
    <property type="match status" value="1"/>
</dbReference>
<dbReference type="InterPro" id="IPR013766">
    <property type="entry name" value="Thioredoxin_domain"/>
</dbReference>
<accession>A0A540VE48</accession>
<gene>
    <name evidence="3" type="ORF">FKZ61_13720</name>
</gene>
<dbReference type="CDD" id="cd02966">
    <property type="entry name" value="TlpA_like_family"/>
    <property type="match status" value="1"/>
</dbReference>
<proteinExistence type="predicted"/>
<dbReference type="Proteomes" id="UP000317371">
    <property type="component" value="Unassembled WGS sequence"/>
</dbReference>
<dbReference type="PROSITE" id="PS00194">
    <property type="entry name" value="THIOREDOXIN_1"/>
    <property type="match status" value="1"/>
</dbReference>
<dbReference type="PROSITE" id="PS51352">
    <property type="entry name" value="THIOREDOXIN_2"/>
    <property type="match status" value="1"/>
</dbReference>
<dbReference type="InterPro" id="IPR050553">
    <property type="entry name" value="Thioredoxin_ResA/DsbE_sf"/>
</dbReference>
<evidence type="ECO:0000256" key="1">
    <source>
        <dbReference type="SAM" id="MobiDB-lite"/>
    </source>
</evidence>
<feature type="region of interest" description="Disordered" evidence="1">
    <location>
        <begin position="202"/>
        <end position="232"/>
    </location>
</feature>
<dbReference type="OrthoDB" id="25753at2"/>
<dbReference type="Gene3D" id="3.40.30.10">
    <property type="entry name" value="Glutaredoxin"/>
    <property type="match status" value="1"/>
</dbReference>
<dbReference type="InterPro" id="IPR027304">
    <property type="entry name" value="Trigger_fact/SurA_dom_sf"/>
</dbReference>
<evidence type="ECO:0000313" key="3">
    <source>
        <dbReference type="EMBL" id="TQE95038.1"/>
    </source>
</evidence>
<dbReference type="InterPro" id="IPR017937">
    <property type="entry name" value="Thioredoxin_CS"/>
</dbReference>